<dbReference type="Proteomes" id="UP000199679">
    <property type="component" value="Chromosome I"/>
</dbReference>
<organism evidence="2 3">
    <name type="scientific">Mucilaginibacter mallensis</name>
    <dbReference type="NCBI Taxonomy" id="652787"/>
    <lineage>
        <taxon>Bacteria</taxon>
        <taxon>Pseudomonadati</taxon>
        <taxon>Bacteroidota</taxon>
        <taxon>Sphingobacteriia</taxon>
        <taxon>Sphingobacteriales</taxon>
        <taxon>Sphingobacteriaceae</taxon>
        <taxon>Mucilaginibacter</taxon>
    </lineage>
</organism>
<protein>
    <recommendedName>
        <fullName evidence="4">YXWGXW repeat-containing protein</fullName>
    </recommendedName>
</protein>
<dbReference type="OrthoDB" id="800027at2"/>
<dbReference type="EMBL" id="LT629740">
    <property type="protein sequence ID" value="SDS08618.1"/>
    <property type="molecule type" value="Genomic_DNA"/>
</dbReference>
<gene>
    <name evidence="2" type="ORF">SAMN05216490_0513</name>
</gene>
<dbReference type="RefSeq" id="WP_091368777.1">
    <property type="nucleotide sequence ID" value="NZ_LT629740.1"/>
</dbReference>
<evidence type="ECO:0000256" key="1">
    <source>
        <dbReference type="SAM" id="SignalP"/>
    </source>
</evidence>
<keyword evidence="3" id="KW-1185">Reference proteome</keyword>
<keyword evidence="1" id="KW-0732">Signal</keyword>
<evidence type="ECO:0000313" key="3">
    <source>
        <dbReference type="Proteomes" id="UP000199679"/>
    </source>
</evidence>
<feature type="signal peptide" evidence="1">
    <location>
        <begin position="1"/>
        <end position="24"/>
    </location>
</feature>
<accession>A0A1H1PBE5</accession>
<name>A0A1H1PBE5_MUCMA</name>
<evidence type="ECO:0000313" key="2">
    <source>
        <dbReference type="EMBL" id="SDS08618.1"/>
    </source>
</evidence>
<dbReference type="AlphaFoldDB" id="A0A1H1PBE5"/>
<feature type="chain" id="PRO_5009256436" description="YXWGXW repeat-containing protein" evidence="1">
    <location>
        <begin position="25"/>
        <end position="101"/>
    </location>
</feature>
<sequence length="101" mass="11684">MKNVKKVLFLFIAISAFTVAKSQAQVVVVVRPERPREVVVERPVAPSPRHVWVAEEWTPAGGRYVYHGGYWALPPHPHAVWRAGHWRHHRGGYMWVQGRWA</sequence>
<reference evidence="2 3" key="1">
    <citation type="submission" date="2016-10" db="EMBL/GenBank/DDBJ databases">
        <authorList>
            <person name="de Groot N.N."/>
        </authorList>
    </citation>
    <scope>NUCLEOTIDE SEQUENCE [LARGE SCALE GENOMIC DNA]</scope>
    <source>
        <strain evidence="2 3">MP1X4</strain>
    </source>
</reference>
<evidence type="ECO:0008006" key="4">
    <source>
        <dbReference type="Google" id="ProtNLM"/>
    </source>
</evidence>
<proteinExistence type="predicted"/>